<dbReference type="PANTHER" id="PTHR37161:SF3">
    <property type="entry name" value="HDC10475"/>
    <property type="match status" value="1"/>
</dbReference>
<dbReference type="AlphaFoldDB" id="A0AAV8WFS3"/>
<gene>
    <name evidence="1" type="ORF">NQ315_009317</name>
</gene>
<keyword evidence="2" id="KW-1185">Reference proteome</keyword>
<protein>
    <submittedName>
        <fullName evidence="1">Uncharacterized protein</fullName>
    </submittedName>
</protein>
<reference evidence="1 2" key="1">
    <citation type="journal article" date="2023" name="Insect Mol. Biol.">
        <title>Genome sequencing provides insights into the evolution of gene families encoding plant cell wall-degrading enzymes in longhorned beetles.</title>
        <authorList>
            <person name="Shin N.R."/>
            <person name="Okamura Y."/>
            <person name="Kirsch R."/>
            <person name="Pauchet Y."/>
        </authorList>
    </citation>
    <scope>NUCLEOTIDE SEQUENCE [LARGE SCALE GENOMIC DNA]</scope>
    <source>
        <strain evidence="1">EAD_L_NR</strain>
    </source>
</reference>
<name>A0AAV8WFS3_9CUCU</name>
<dbReference type="PANTHER" id="PTHR37161">
    <property type="entry name" value="HDC10475"/>
    <property type="match status" value="1"/>
</dbReference>
<accession>A0AAV8WFS3</accession>
<evidence type="ECO:0000313" key="2">
    <source>
        <dbReference type="Proteomes" id="UP001159042"/>
    </source>
</evidence>
<dbReference type="Proteomes" id="UP001159042">
    <property type="component" value="Unassembled WGS sequence"/>
</dbReference>
<evidence type="ECO:0000313" key="1">
    <source>
        <dbReference type="EMBL" id="KAJ8925479.1"/>
    </source>
</evidence>
<dbReference type="InterPro" id="IPR007999">
    <property type="entry name" value="DUF745"/>
</dbReference>
<sequence length="269" mass="27266">FYYVSVGIALAGVPSQKHKTVVPEQQSQDTNAVVAVSGGEHGFEGIEYGGDIDGHDDGGKSISSSNGAELTSLAHSSAIQAKNAVQNQRTAGSQAAFGIKSSFASAALGAAQTAQAALVGKRAIVQNLKKQVSEAQHQLQEEIVQYQQTEAVVQATLATSQQAQEQLHALTAAVAGAQSGAQAAEHAAAEAANVAAAQQAMVSEAKQRLAHLLSQLHTALGRLQETEVSAYKAAEAAQVAQSNAAAAGLAVAAASAQGSQAGGSSYHHH</sequence>
<comment type="caution">
    <text evidence="1">The sequence shown here is derived from an EMBL/GenBank/DDBJ whole genome shotgun (WGS) entry which is preliminary data.</text>
</comment>
<dbReference type="EMBL" id="JANEYG010000001">
    <property type="protein sequence ID" value="KAJ8925479.1"/>
    <property type="molecule type" value="Genomic_DNA"/>
</dbReference>
<dbReference type="Pfam" id="PF05335">
    <property type="entry name" value="DUF745"/>
    <property type="match status" value="1"/>
</dbReference>
<organism evidence="1 2">
    <name type="scientific">Exocentrus adspersus</name>
    <dbReference type="NCBI Taxonomy" id="1586481"/>
    <lineage>
        <taxon>Eukaryota</taxon>
        <taxon>Metazoa</taxon>
        <taxon>Ecdysozoa</taxon>
        <taxon>Arthropoda</taxon>
        <taxon>Hexapoda</taxon>
        <taxon>Insecta</taxon>
        <taxon>Pterygota</taxon>
        <taxon>Neoptera</taxon>
        <taxon>Endopterygota</taxon>
        <taxon>Coleoptera</taxon>
        <taxon>Polyphaga</taxon>
        <taxon>Cucujiformia</taxon>
        <taxon>Chrysomeloidea</taxon>
        <taxon>Cerambycidae</taxon>
        <taxon>Lamiinae</taxon>
        <taxon>Acanthocinini</taxon>
        <taxon>Exocentrus</taxon>
    </lineage>
</organism>
<feature type="non-terminal residue" evidence="1">
    <location>
        <position position="1"/>
    </location>
</feature>
<proteinExistence type="predicted"/>